<dbReference type="PANTHER" id="PTHR30483">
    <property type="entry name" value="LEUCINE-SPECIFIC-BINDING PROTEIN"/>
    <property type="match status" value="1"/>
</dbReference>
<name>A0A6J4HYA0_9ACTN</name>
<evidence type="ECO:0000256" key="2">
    <source>
        <dbReference type="ARBA" id="ARBA00022729"/>
    </source>
</evidence>
<dbReference type="Gene3D" id="3.40.50.2300">
    <property type="match status" value="3"/>
</dbReference>
<sequence length="442" mass="44881">MRTGTTARSIAVTGAALLAITACGGGSEEEGGDTGADSGEKQVNIYGTDGNMGNALGEDFSEEGSLAGMRGTTPLTDLSQDFKDRLLEVDPELQDFNYAGETYDAVVLAALAAQSAGTNQAATFAPYVNGLTFGGDACTDFAACAEILAGGGNVDYDGASGPLSFADAGEPAEASFGILQFGEDNALDDDATEFVLAGDEGNAATDEGPDPVPTPTAGGPLVIGTLLPLTGNLAFLGPPEVAGAKLAVQDINAAGGVLGAPVQLVEGDSGDASTDTATQTVDRLLQAGVNAIVGAASSGVSLTVIDAITQAGVMQISPANTSDQFTTYNDNGLYFRTAPPDTLQARALSDLIIEDGNNTVGILALNDPYGTGLAENTLKNLVDAGLAEDDIQSITYDPQAANFDSEVQEMVDFNPDAIVVIGFEESSRILESLNQNGVGPQR</sequence>
<evidence type="ECO:0000313" key="4">
    <source>
        <dbReference type="EMBL" id="CAA9235015.1"/>
    </source>
</evidence>
<reference evidence="4" key="1">
    <citation type="submission" date="2020-02" db="EMBL/GenBank/DDBJ databases">
        <authorList>
            <person name="Meier V. D."/>
        </authorList>
    </citation>
    <scope>NUCLEOTIDE SEQUENCE</scope>
    <source>
        <strain evidence="4">AVDCRST_MAG52</strain>
    </source>
</reference>
<proteinExistence type="inferred from homology"/>
<dbReference type="CDD" id="cd06346">
    <property type="entry name" value="PBP1_ABC_ligand_binding-like"/>
    <property type="match status" value="1"/>
</dbReference>
<dbReference type="EMBL" id="CADCTN010000086">
    <property type="protein sequence ID" value="CAA9235015.1"/>
    <property type="molecule type" value="Genomic_DNA"/>
</dbReference>
<comment type="similarity">
    <text evidence="1">Belongs to the leucine-binding protein family.</text>
</comment>
<evidence type="ECO:0000259" key="3">
    <source>
        <dbReference type="Pfam" id="PF13458"/>
    </source>
</evidence>
<protein>
    <submittedName>
        <fullName evidence="4">Branched-chain amino acid ABC transporter, amino acid-binding protein</fullName>
    </submittedName>
</protein>
<evidence type="ECO:0000256" key="1">
    <source>
        <dbReference type="ARBA" id="ARBA00010062"/>
    </source>
</evidence>
<dbReference type="InterPro" id="IPR051010">
    <property type="entry name" value="BCAA_transport"/>
</dbReference>
<dbReference type="Pfam" id="PF13458">
    <property type="entry name" value="Peripla_BP_6"/>
    <property type="match status" value="1"/>
</dbReference>
<organism evidence="4">
    <name type="scientific">uncultured Blastococcus sp</name>
    <dbReference type="NCBI Taxonomy" id="217144"/>
    <lineage>
        <taxon>Bacteria</taxon>
        <taxon>Bacillati</taxon>
        <taxon>Actinomycetota</taxon>
        <taxon>Actinomycetes</taxon>
        <taxon>Geodermatophilales</taxon>
        <taxon>Geodermatophilaceae</taxon>
        <taxon>Blastococcus</taxon>
        <taxon>environmental samples</taxon>
    </lineage>
</organism>
<accession>A0A6J4HYA0</accession>
<gene>
    <name evidence="4" type="ORF">AVDCRST_MAG52-1264</name>
</gene>
<dbReference type="PANTHER" id="PTHR30483:SF6">
    <property type="entry name" value="PERIPLASMIC BINDING PROTEIN OF ABC TRANSPORTER FOR NATURAL AMINO ACIDS"/>
    <property type="match status" value="1"/>
</dbReference>
<dbReference type="InterPro" id="IPR028082">
    <property type="entry name" value="Peripla_BP_I"/>
</dbReference>
<dbReference type="InterPro" id="IPR028081">
    <property type="entry name" value="Leu-bd"/>
</dbReference>
<keyword evidence="2" id="KW-0732">Signal</keyword>
<feature type="domain" description="Leucine-binding protein" evidence="3">
    <location>
        <begin position="221"/>
        <end position="440"/>
    </location>
</feature>
<dbReference type="AlphaFoldDB" id="A0A6J4HYA0"/>
<dbReference type="PROSITE" id="PS51257">
    <property type="entry name" value="PROKAR_LIPOPROTEIN"/>
    <property type="match status" value="1"/>
</dbReference>
<dbReference type="SUPFAM" id="SSF53822">
    <property type="entry name" value="Periplasmic binding protein-like I"/>
    <property type="match status" value="2"/>
</dbReference>